<dbReference type="AlphaFoldDB" id="A0A1M5RAI1"/>
<dbReference type="RefSeq" id="WP_073126908.1">
    <property type="nucleotide sequence ID" value="NZ_BAABCH010000088.1"/>
</dbReference>
<evidence type="ECO:0000313" key="2">
    <source>
        <dbReference type="EMBL" id="SHH23261.1"/>
    </source>
</evidence>
<evidence type="ECO:0000259" key="1">
    <source>
        <dbReference type="Pfam" id="PF06605"/>
    </source>
</evidence>
<sequence>MYQVKIDDEYLYLPGDQAFAVTSPTLNLELGGSGSFTCIVPRSNPKYDKIGNRSSMVSVFRDGIEIFYGEVRNQEKDFMGNKKIGCVGVLGYLADSIQPQKEYHDQTPRQILSAFITEHNNQVEDRKKFTVGRVTVTDANDSLYRYSNFETSLGCIKDKLVDRLGGYLVVRHEGNKLYLDWLNIEDIGVTSTQPILFGLNLLDYTENLSSDDIATALIPLGAEIENEDGNQEVLKQYVNIKDVNNGKNYIVSDEVYKQFGWVCAVEHWNDVHVPANLMIKGRAWLTDNQFEQVVLKLTAMDLSLLNSNYEVFSLGDKIRCIAEPYGMNRLFPVLKLSIPLDNPSSAKIELGETKAKGYIEQISKSYQELAEETETNRKITNARIKDAVDNLTEQMHAGTGGYKLTEYDEQGRWIRDLYMDTMDKDTATKVLQVNLNGIGGSKNGYAGPYNVGMTLDGQILGERIVANSITSEKLAVSYTSQVEQNITNAAAGAVSTANANTEKKLENYYTIKEVDTKLTVTDGKIEASISSTQSTLRDEIATAKSAAISSANTAMDNKLKSYYTASQIDTKLSVTDGKIEASVESINQNLLQKNGNYYGAYTPTTSNAPANTWNTNALKQLHDGDFFFDTSTGYAYHYAVQQDVLKVTFSSNSRTEGANYDYVRFYYELNGKTYCSQNFGGTTIANAVVYIPVSTFWVYWRTDGSQHDYYGFRIKSVEKVKGTIPSDNIASLPTDAGGAVDISGTNYPESEHSPYTDNVRKLWKYASGQTLSTSISSSWIRVKDSDIDGAVDSVNSALQDKSGNFYGTYVPNTSNEPAKNWNTNSKKEQHIGDMFYNTATGYAYRYAVTMQCLKVTFSSDSKTESANYDWVQIFYELDGKTYALPKLGGSDIKDAVVYVPAINFHVYWRSDNSNSNYYGFAITKVEKVSTYQEVKGTVTAFPTDGGEVIEVSGTNYPESDHMPYGDNVRKLWKYTSSETLSTSRSGNWFRVQDQDIAVAKTKAEEAISRVTVAEGNITTMVKKGDFGTYMQQNYNSFLLGFNAASKYVQIKAGEIGLYNGTVSNTGKRAVMNESGFHFYRDNYYVGKIGTNEYSGNKAHKGLVFDLDVQGKYMAFSQKASSSATSYTTMLCFSRASSIYSEYGLHLGANLYCHGFKLIGPQWDGGSGTTATINYVQVLSVDSSGKVTKWGPNGRMVFKNGILMDLTYYSQ</sequence>
<dbReference type="STRING" id="1121321.SAMN04488530_12829"/>
<name>A0A1M5RAI1_9FIRM</name>
<reference evidence="3" key="1">
    <citation type="submission" date="2016-11" db="EMBL/GenBank/DDBJ databases">
        <authorList>
            <person name="Varghese N."/>
            <person name="Submissions S."/>
        </authorList>
    </citation>
    <scope>NUCLEOTIDE SEQUENCE [LARGE SCALE GENOMIC DNA]</scope>
    <source>
        <strain evidence="3">DSM 2635</strain>
    </source>
</reference>
<protein>
    <submittedName>
        <fullName evidence="2">Prophage endopeptidase tail</fullName>
    </submittedName>
</protein>
<keyword evidence="3" id="KW-1185">Reference proteome</keyword>
<evidence type="ECO:0000313" key="3">
    <source>
        <dbReference type="Proteomes" id="UP000243255"/>
    </source>
</evidence>
<accession>A0A1M5RAI1</accession>
<dbReference type="Proteomes" id="UP000243255">
    <property type="component" value="Unassembled WGS sequence"/>
</dbReference>
<dbReference type="InterPro" id="IPR010572">
    <property type="entry name" value="Tail_dom"/>
</dbReference>
<dbReference type="OrthoDB" id="5056238at2"/>
<gene>
    <name evidence="2" type="ORF">SAMN04488530_12829</name>
</gene>
<dbReference type="EMBL" id="FQWX01000028">
    <property type="protein sequence ID" value="SHH23261.1"/>
    <property type="molecule type" value="Genomic_DNA"/>
</dbReference>
<dbReference type="Pfam" id="PF06605">
    <property type="entry name" value="Prophage_tail"/>
    <property type="match status" value="1"/>
</dbReference>
<feature type="domain" description="Tail spike" evidence="1">
    <location>
        <begin position="93"/>
        <end position="353"/>
    </location>
</feature>
<proteinExistence type="predicted"/>
<organism evidence="2 3">
    <name type="scientific">Asaccharospora irregularis DSM 2635</name>
    <dbReference type="NCBI Taxonomy" id="1121321"/>
    <lineage>
        <taxon>Bacteria</taxon>
        <taxon>Bacillati</taxon>
        <taxon>Bacillota</taxon>
        <taxon>Clostridia</taxon>
        <taxon>Peptostreptococcales</taxon>
        <taxon>Peptostreptococcaceae</taxon>
        <taxon>Asaccharospora</taxon>
    </lineage>
</organism>